<keyword evidence="2" id="KW-1185">Reference proteome</keyword>
<accession>A0A934VY01</accession>
<reference evidence="1" key="1">
    <citation type="submission" date="2021-01" db="EMBL/GenBank/DDBJ databases">
        <title>Modified the classification status of verrucomicrobia.</title>
        <authorList>
            <person name="Feng X."/>
        </authorList>
    </citation>
    <scope>NUCLEOTIDE SEQUENCE</scope>
    <source>
        <strain evidence="1">KCTC 22041</strain>
    </source>
</reference>
<evidence type="ECO:0000313" key="1">
    <source>
        <dbReference type="EMBL" id="MBK1884029.1"/>
    </source>
</evidence>
<evidence type="ECO:0000313" key="2">
    <source>
        <dbReference type="Proteomes" id="UP000603141"/>
    </source>
</evidence>
<sequence length="147" mass="16138">MDELDVLKNMKVNLLIGAFCFAAVATIPAEEIVIPPSADWQQPILSSVKFSAETKSADELLGTHIKQPSGRWVGFVVFTCEATKNLGKRLMWIDADVTFSNGYVREFTGVSFNILTEGTEIDIHKIPFEAPAPVTISKVVIKNAVIK</sequence>
<comment type="caution">
    <text evidence="1">The sequence shown here is derived from an EMBL/GenBank/DDBJ whole genome shotgun (WGS) entry which is preliminary data.</text>
</comment>
<dbReference type="AlphaFoldDB" id="A0A934VY01"/>
<organism evidence="1 2">
    <name type="scientific">Luteolibacter pohnpeiensis</name>
    <dbReference type="NCBI Taxonomy" id="454153"/>
    <lineage>
        <taxon>Bacteria</taxon>
        <taxon>Pseudomonadati</taxon>
        <taxon>Verrucomicrobiota</taxon>
        <taxon>Verrucomicrobiia</taxon>
        <taxon>Verrucomicrobiales</taxon>
        <taxon>Verrucomicrobiaceae</taxon>
        <taxon>Luteolibacter</taxon>
    </lineage>
</organism>
<name>A0A934VY01_9BACT</name>
<protein>
    <submittedName>
        <fullName evidence="1">Uncharacterized protein</fullName>
    </submittedName>
</protein>
<dbReference type="Proteomes" id="UP000603141">
    <property type="component" value="Unassembled WGS sequence"/>
</dbReference>
<proteinExistence type="predicted"/>
<dbReference type="EMBL" id="JAENIJ010000032">
    <property type="protein sequence ID" value="MBK1884029.1"/>
    <property type="molecule type" value="Genomic_DNA"/>
</dbReference>
<gene>
    <name evidence="1" type="ORF">JIN85_16540</name>
</gene>
<dbReference type="RefSeq" id="WP_200272796.1">
    <property type="nucleotide sequence ID" value="NZ_JAENIJ010000032.1"/>
</dbReference>